<name>A0A5P8WBA9_9NOSO</name>
<accession>A0A5P8WBA9</accession>
<keyword evidence="2" id="KW-1185">Reference proteome</keyword>
<evidence type="ECO:0000313" key="1">
    <source>
        <dbReference type="EMBL" id="QFS49456.1"/>
    </source>
</evidence>
<organism evidence="1 2">
    <name type="scientific">Nostoc sphaeroides CCNUC1</name>
    <dbReference type="NCBI Taxonomy" id="2653204"/>
    <lineage>
        <taxon>Bacteria</taxon>
        <taxon>Bacillati</taxon>
        <taxon>Cyanobacteriota</taxon>
        <taxon>Cyanophyceae</taxon>
        <taxon>Nostocales</taxon>
        <taxon>Nostocaceae</taxon>
        <taxon>Nostoc</taxon>
    </lineage>
</organism>
<dbReference type="Proteomes" id="UP000326678">
    <property type="component" value="Chromosome Gxm1"/>
</dbReference>
<dbReference type="EMBL" id="CP045226">
    <property type="protein sequence ID" value="QFS49456.1"/>
    <property type="molecule type" value="Genomic_DNA"/>
</dbReference>
<sequence>MAFEERNPAFPGLCWVTLKFNPTYKSSKPTQYWGAIALSIPCK</sequence>
<evidence type="ECO:0000313" key="2">
    <source>
        <dbReference type="Proteomes" id="UP000326678"/>
    </source>
</evidence>
<gene>
    <name evidence="1" type="ORF">GXM_06950</name>
</gene>
<dbReference type="KEGG" id="nsh:GXM_06950"/>
<protein>
    <submittedName>
        <fullName evidence="1">Uncharacterized protein</fullName>
    </submittedName>
</protein>
<reference evidence="1 2" key="1">
    <citation type="submission" date="2019-10" db="EMBL/GenBank/DDBJ databases">
        <title>Genomic and transcriptomic insights into the perfect genentic adaptation of a filamentous nitrogen-fixing cyanobacterium to rice fields.</title>
        <authorList>
            <person name="Chen Z."/>
        </authorList>
    </citation>
    <scope>NUCLEOTIDE SEQUENCE [LARGE SCALE GENOMIC DNA]</scope>
    <source>
        <strain evidence="1">CCNUC1</strain>
    </source>
</reference>
<dbReference type="AlphaFoldDB" id="A0A5P8WBA9"/>
<proteinExistence type="predicted"/>